<dbReference type="AlphaFoldDB" id="A0A1V2TFV6"/>
<feature type="compositionally biased region" description="Low complexity" evidence="1">
    <location>
        <begin position="33"/>
        <end position="46"/>
    </location>
</feature>
<organism evidence="2 3">
    <name type="scientific">Nocardia donostiensis</name>
    <dbReference type="NCBI Taxonomy" id="1538463"/>
    <lineage>
        <taxon>Bacteria</taxon>
        <taxon>Bacillati</taxon>
        <taxon>Actinomycetota</taxon>
        <taxon>Actinomycetes</taxon>
        <taxon>Mycobacteriales</taxon>
        <taxon>Nocardiaceae</taxon>
        <taxon>Nocardia</taxon>
    </lineage>
</organism>
<dbReference type="PROSITE" id="PS51257">
    <property type="entry name" value="PROKAR_LIPOPROTEIN"/>
    <property type="match status" value="1"/>
</dbReference>
<evidence type="ECO:0000313" key="2">
    <source>
        <dbReference type="EMBL" id="ONM48353.1"/>
    </source>
</evidence>
<evidence type="ECO:0008006" key="4">
    <source>
        <dbReference type="Google" id="ProtNLM"/>
    </source>
</evidence>
<evidence type="ECO:0000313" key="3">
    <source>
        <dbReference type="Proteomes" id="UP000188836"/>
    </source>
</evidence>
<proteinExistence type="predicted"/>
<protein>
    <recommendedName>
        <fullName evidence="4">Large secreted protein</fullName>
    </recommendedName>
</protein>
<dbReference type="Proteomes" id="UP000188836">
    <property type="component" value="Unassembled WGS sequence"/>
</dbReference>
<dbReference type="OrthoDB" id="3383849at2"/>
<dbReference type="RefSeq" id="WP_077116933.1">
    <property type="nucleotide sequence ID" value="NZ_MUKP01000011.1"/>
</dbReference>
<gene>
    <name evidence="2" type="ORF">B0T46_13350</name>
</gene>
<accession>A0A1V2TFV6</accession>
<name>A0A1V2TFV6_9NOCA</name>
<comment type="caution">
    <text evidence="2">The sequence shown here is derived from an EMBL/GenBank/DDBJ whole genome shotgun (WGS) entry which is preliminary data.</text>
</comment>
<feature type="region of interest" description="Disordered" evidence="1">
    <location>
        <begin position="23"/>
        <end position="60"/>
    </location>
</feature>
<keyword evidence="3" id="KW-1185">Reference proteome</keyword>
<sequence>MLVSRGRTGALIVLTAVVVAGCGGSETDPGAETSTITTVTTSTTAPSTPPEDSNAQPGRLFTADPTIVDAHPIPITSWTRMGEDRIAVHFETGVPECYGVDYTLTETDTAVTVELRGGTRADAVGKMCVMMAVLGTLEIPLDAPLGDREVLG</sequence>
<dbReference type="EMBL" id="MUMY01000010">
    <property type="protein sequence ID" value="ONM48353.1"/>
    <property type="molecule type" value="Genomic_DNA"/>
</dbReference>
<reference evidence="2 3" key="1">
    <citation type="journal article" date="2016" name="Antonie Van Leeuwenhoek">
        <title>Nocardia donostiensis sp. nov., isolated from human respiratory specimens.</title>
        <authorList>
            <person name="Ercibengoa M."/>
            <person name="Bell M."/>
            <person name="Marimon J.M."/>
            <person name="Humrighouse B."/>
            <person name="Klenk H.P."/>
            <person name="Potter G."/>
            <person name="Perez-Trallero E."/>
        </authorList>
    </citation>
    <scope>NUCLEOTIDE SEQUENCE [LARGE SCALE GENOMIC DNA]</scope>
    <source>
        <strain evidence="2 3">X1655</strain>
    </source>
</reference>
<evidence type="ECO:0000256" key="1">
    <source>
        <dbReference type="SAM" id="MobiDB-lite"/>
    </source>
</evidence>